<evidence type="ECO:0000259" key="1">
    <source>
        <dbReference type="SMART" id="SM00220"/>
    </source>
</evidence>
<feature type="domain" description="Protein kinase" evidence="1">
    <location>
        <begin position="2"/>
        <end position="247"/>
    </location>
</feature>
<gene>
    <name evidence="2" type="ORF">D9758_000101</name>
</gene>
<dbReference type="InterPro" id="IPR000719">
    <property type="entry name" value="Prot_kinase_dom"/>
</dbReference>
<evidence type="ECO:0000313" key="3">
    <source>
        <dbReference type="Proteomes" id="UP000559256"/>
    </source>
</evidence>
<proteinExistence type="predicted"/>
<reference evidence="2 3" key="1">
    <citation type="journal article" date="2020" name="ISME J.">
        <title>Uncovering the hidden diversity of litter-decomposition mechanisms in mushroom-forming fungi.</title>
        <authorList>
            <person name="Floudas D."/>
            <person name="Bentzer J."/>
            <person name="Ahren D."/>
            <person name="Johansson T."/>
            <person name="Persson P."/>
            <person name="Tunlid A."/>
        </authorList>
    </citation>
    <scope>NUCLEOTIDE SEQUENCE [LARGE SCALE GENOMIC DNA]</scope>
    <source>
        <strain evidence="2 3">CBS 291.85</strain>
    </source>
</reference>
<comment type="caution">
    <text evidence="2">The sequence shown here is derived from an EMBL/GenBank/DDBJ whole genome shotgun (WGS) entry which is preliminary data.</text>
</comment>
<keyword evidence="3" id="KW-1185">Reference proteome</keyword>
<evidence type="ECO:0000313" key="2">
    <source>
        <dbReference type="EMBL" id="KAF5375074.1"/>
    </source>
</evidence>
<dbReference type="OrthoDB" id="5987198at2759"/>
<accession>A0A8H5H1S9</accession>
<dbReference type="EMBL" id="JAACJM010000001">
    <property type="protein sequence ID" value="KAF5375074.1"/>
    <property type="molecule type" value="Genomic_DNA"/>
</dbReference>
<name>A0A8H5H1S9_9AGAR</name>
<organism evidence="2 3">
    <name type="scientific">Tetrapyrgos nigripes</name>
    <dbReference type="NCBI Taxonomy" id="182062"/>
    <lineage>
        <taxon>Eukaryota</taxon>
        <taxon>Fungi</taxon>
        <taxon>Dikarya</taxon>
        <taxon>Basidiomycota</taxon>
        <taxon>Agaricomycotina</taxon>
        <taxon>Agaricomycetes</taxon>
        <taxon>Agaricomycetidae</taxon>
        <taxon>Agaricales</taxon>
        <taxon>Marasmiineae</taxon>
        <taxon>Marasmiaceae</taxon>
        <taxon>Tetrapyrgos</taxon>
    </lineage>
</organism>
<dbReference type="Gene3D" id="1.10.510.10">
    <property type="entry name" value="Transferase(Phosphotransferase) domain 1"/>
    <property type="match status" value="1"/>
</dbReference>
<dbReference type="InterPro" id="IPR011009">
    <property type="entry name" value="Kinase-like_dom_sf"/>
</dbReference>
<sequence>MVEVESSQGRGAALDAIRISDNKPVQLKVVDRLVDSDELRVGLYFSSEETIANPRNHCVPIYDVLAVPGKEQDIIVMPLLRPFSKPDFDTVGEVLDFIRQIFEGIQFMHEHHTAHRDISDLNIMMDGDSLYPEGWHPILPEFPREFSPTTKLYAKRTGIRDVLARWPTLDYLRGGDRSPPEHDRTHKAANPFPTDIYFLGNLICRTWTKSKNATTQRRFAFLTPLVNDMVQKDPIKRPTIDEVCLRFDELWRRQPTYTFRAAPYGLGYTPATFNPEASHASSSLTTKPIVLY</sequence>
<dbReference type="Proteomes" id="UP000559256">
    <property type="component" value="Unassembled WGS sequence"/>
</dbReference>
<dbReference type="GO" id="GO:0005524">
    <property type="term" value="F:ATP binding"/>
    <property type="evidence" value="ECO:0007669"/>
    <property type="project" value="InterPro"/>
</dbReference>
<dbReference type="SMART" id="SM00220">
    <property type="entry name" value="S_TKc"/>
    <property type="match status" value="1"/>
</dbReference>
<dbReference type="GO" id="GO:0004672">
    <property type="term" value="F:protein kinase activity"/>
    <property type="evidence" value="ECO:0007669"/>
    <property type="project" value="InterPro"/>
</dbReference>
<dbReference type="SUPFAM" id="SSF56112">
    <property type="entry name" value="Protein kinase-like (PK-like)"/>
    <property type="match status" value="1"/>
</dbReference>
<protein>
    <recommendedName>
        <fullName evidence="1">Protein kinase domain-containing protein</fullName>
    </recommendedName>
</protein>
<dbReference type="AlphaFoldDB" id="A0A8H5H1S9"/>